<keyword evidence="6" id="KW-0915">Sodium</keyword>
<evidence type="ECO:0000256" key="1">
    <source>
        <dbReference type="ARBA" id="ARBA00004651"/>
    </source>
</evidence>
<dbReference type="InterPro" id="IPR006153">
    <property type="entry name" value="Cation/H_exchanger_TM"/>
</dbReference>
<dbReference type="OrthoDB" id="441412at2759"/>
<evidence type="ECO:0000256" key="11">
    <source>
        <dbReference type="SAM" id="Phobius"/>
    </source>
</evidence>
<keyword evidence="7" id="KW-0406">Ion transport</keyword>
<accession>A0A812NZI7</accession>
<dbReference type="EMBL" id="CAJNDS010002105">
    <property type="protein sequence ID" value="CAE7329839.1"/>
    <property type="molecule type" value="Genomic_DNA"/>
</dbReference>
<reference evidence="14" key="1">
    <citation type="submission" date="2021-02" db="EMBL/GenBank/DDBJ databases">
        <authorList>
            <person name="Dougan E. K."/>
            <person name="Rhodes N."/>
            <person name="Thang M."/>
            <person name="Chan C."/>
        </authorList>
    </citation>
    <scope>NUCLEOTIDE SEQUENCE</scope>
</reference>
<dbReference type="GO" id="GO:0051453">
    <property type="term" value="P:regulation of intracellular pH"/>
    <property type="evidence" value="ECO:0007669"/>
    <property type="project" value="TreeGrafter"/>
</dbReference>
<keyword evidence="9" id="KW-0739">Sodium transport</keyword>
<evidence type="ECO:0000313" key="15">
    <source>
        <dbReference type="Proteomes" id="UP000604046"/>
    </source>
</evidence>
<feature type="transmembrane region" description="Helical" evidence="11">
    <location>
        <begin position="719"/>
        <end position="742"/>
    </location>
</feature>
<dbReference type="PANTHER" id="PTHR10110:SF86">
    <property type="entry name" value="SODIUM_HYDROGEN EXCHANGER 7"/>
    <property type="match status" value="1"/>
</dbReference>
<keyword evidence="8 11" id="KW-0472">Membrane</keyword>
<feature type="transmembrane region" description="Helical" evidence="11">
    <location>
        <begin position="278"/>
        <end position="296"/>
    </location>
</feature>
<organism evidence="14 15">
    <name type="scientific">Symbiodinium natans</name>
    <dbReference type="NCBI Taxonomy" id="878477"/>
    <lineage>
        <taxon>Eukaryota</taxon>
        <taxon>Sar</taxon>
        <taxon>Alveolata</taxon>
        <taxon>Dinophyceae</taxon>
        <taxon>Suessiales</taxon>
        <taxon>Symbiodiniaceae</taxon>
        <taxon>Symbiodinium</taxon>
    </lineage>
</organism>
<protein>
    <submittedName>
        <fullName evidence="14">NHX7 protein</fullName>
    </submittedName>
</protein>
<feature type="transmembrane region" description="Helical" evidence="11">
    <location>
        <begin position="115"/>
        <end position="134"/>
    </location>
</feature>
<evidence type="ECO:0000313" key="14">
    <source>
        <dbReference type="EMBL" id="CAE7329839.1"/>
    </source>
</evidence>
<feature type="domain" description="Cation/H+ exchanger transmembrane" evidence="13">
    <location>
        <begin position="70"/>
        <end position="465"/>
    </location>
</feature>
<feature type="transmembrane region" description="Helical" evidence="11">
    <location>
        <begin position="441"/>
        <end position="464"/>
    </location>
</feature>
<keyword evidence="5 11" id="KW-1133">Transmembrane helix</keyword>
<keyword evidence="12" id="KW-0732">Signal</keyword>
<feature type="transmembrane region" description="Helical" evidence="11">
    <location>
        <begin position="43"/>
        <end position="61"/>
    </location>
</feature>
<keyword evidence="4 11" id="KW-0812">Transmembrane</keyword>
<evidence type="ECO:0000256" key="7">
    <source>
        <dbReference type="ARBA" id="ARBA00023065"/>
    </source>
</evidence>
<comment type="subcellular location">
    <subcellularLocation>
        <location evidence="1">Cell membrane</location>
        <topology evidence="1">Multi-pass membrane protein</topology>
    </subcellularLocation>
</comment>
<name>A0A812NZI7_9DINO</name>
<proteinExistence type="predicted"/>
<feature type="transmembrane region" description="Helical" evidence="11">
    <location>
        <begin position="146"/>
        <end position="166"/>
    </location>
</feature>
<dbReference type="PANTHER" id="PTHR10110">
    <property type="entry name" value="SODIUM/HYDROGEN EXCHANGER"/>
    <property type="match status" value="1"/>
</dbReference>
<feature type="transmembrane region" description="Helical" evidence="11">
    <location>
        <begin position="178"/>
        <end position="196"/>
    </location>
</feature>
<dbReference type="GO" id="GO:0015386">
    <property type="term" value="F:potassium:proton antiporter activity"/>
    <property type="evidence" value="ECO:0007669"/>
    <property type="project" value="TreeGrafter"/>
</dbReference>
<sequence length="873" mass="95544">MRAVGLLLFIAAQLTAVLAATESNSTDTHGDGDAESHGEHHTHPHVAILFPFLAMLTGISITHLGSRCAVVAAIPYTVSLLIAGVLLGAMHIESSQGLGTLSESIAMWMAIDPHVILYSFLPVLLFGDAMSIVWHDFRRTALQCAILAGPGVLIGTGLMFIVSRYIFPYGWGDFECAAFASVLAATDPVAVVGLLKEMGASRVLTMQIAGESLLNDGVAIVVWLVFFDFMKGKDADGGTIIGSFFRLAAGGTAFGMLCGLVGARWMSLASDRLVHSDALVQVAVTITVAYLAFFIGENELKVSGVLAAIFAALMMSKYAKPLVCHKDGMEAVWHAMEYFGNTILFVLCGLFAYESCKKVAWADFAWLILLYILATMARALMVAVLWPVVNMVGGSDVTKTTWKECTVMIWGGLRGAVGLALALSMRNELIAQGKTETADRMVFFVSGFAALTLLINATTCGALLQRLELTKPPEAQVVILTTLRKVLVSVSKKAFQDRLAEDGRFKAVHQQELDALLEHLDEELSHRGHEQHSQEAEVQDHTQLVGKSTASSSDNTEVVPEADDVLQETSVEPLSAKVAETGTTEEEQGTSSDPANANTQEQHWWWGFEKIQPASGSMNKSTGHSYLEKRYGVATLGTHQERIVYRKLFLSMLRAEYLHLMDTGMLPRRAEGAELLLASIDAADDFASIGLNDWKILQGQLLKRRGSILVKAREMLSPYFAFAPVTVSGGFVFDLFTVVAFIDAHHTVCHRLLQSDCLSGNARHDIVAESCTELEAAHQLLKENCIGAQQISKVRTMQLATMLFEVQKEQVARWLEMGVISDKEMEELLHIIKHGLEHSQETMKKKVLNQMRKARETMMTFRSNTGLLSRETE</sequence>
<feature type="region of interest" description="Disordered" evidence="10">
    <location>
        <begin position="525"/>
        <end position="597"/>
    </location>
</feature>
<dbReference type="Proteomes" id="UP000604046">
    <property type="component" value="Unassembled WGS sequence"/>
</dbReference>
<dbReference type="InterPro" id="IPR018422">
    <property type="entry name" value="Cation/H_exchanger_CPA1"/>
</dbReference>
<keyword evidence="3" id="KW-1003">Cell membrane</keyword>
<keyword evidence="15" id="KW-1185">Reference proteome</keyword>
<evidence type="ECO:0000256" key="12">
    <source>
        <dbReference type="SAM" id="SignalP"/>
    </source>
</evidence>
<feature type="compositionally biased region" description="Basic and acidic residues" evidence="10">
    <location>
        <begin position="525"/>
        <end position="540"/>
    </location>
</feature>
<dbReference type="Pfam" id="PF00999">
    <property type="entry name" value="Na_H_Exchanger"/>
    <property type="match status" value="1"/>
</dbReference>
<feature type="transmembrane region" description="Helical" evidence="11">
    <location>
        <begin position="407"/>
        <end position="425"/>
    </location>
</feature>
<dbReference type="AlphaFoldDB" id="A0A812NZI7"/>
<evidence type="ECO:0000256" key="10">
    <source>
        <dbReference type="SAM" id="MobiDB-lite"/>
    </source>
</evidence>
<feature type="transmembrane region" description="Helical" evidence="11">
    <location>
        <begin position="247"/>
        <end position="266"/>
    </location>
</feature>
<dbReference type="GO" id="GO:0098719">
    <property type="term" value="P:sodium ion import across plasma membrane"/>
    <property type="evidence" value="ECO:0007669"/>
    <property type="project" value="TreeGrafter"/>
</dbReference>
<feature type="signal peptide" evidence="12">
    <location>
        <begin position="1"/>
        <end position="19"/>
    </location>
</feature>
<feature type="transmembrane region" description="Helical" evidence="11">
    <location>
        <begin position="68"/>
        <end position="92"/>
    </location>
</feature>
<comment type="caution">
    <text evidence="14">The sequence shown here is derived from an EMBL/GenBank/DDBJ whole genome shotgun (WGS) entry which is preliminary data.</text>
</comment>
<feature type="compositionally biased region" description="Polar residues" evidence="10">
    <location>
        <begin position="541"/>
        <end position="556"/>
    </location>
</feature>
<keyword evidence="2" id="KW-0813">Transport</keyword>
<evidence type="ECO:0000256" key="4">
    <source>
        <dbReference type="ARBA" id="ARBA00022692"/>
    </source>
</evidence>
<evidence type="ECO:0000256" key="3">
    <source>
        <dbReference type="ARBA" id="ARBA00022475"/>
    </source>
</evidence>
<evidence type="ECO:0000256" key="5">
    <source>
        <dbReference type="ARBA" id="ARBA00022989"/>
    </source>
</evidence>
<evidence type="ECO:0000256" key="8">
    <source>
        <dbReference type="ARBA" id="ARBA00023136"/>
    </source>
</evidence>
<feature type="transmembrane region" description="Helical" evidence="11">
    <location>
        <begin position="208"/>
        <end position="227"/>
    </location>
</feature>
<gene>
    <name evidence="14" type="primary">NHX7</name>
    <name evidence="14" type="ORF">SNAT2548_LOCUS17260</name>
</gene>
<dbReference type="GO" id="GO:0005886">
    <property type="term" value="C:plasma membrane"/>
    <property type="evidence" value="ECO:0007669"/>
    <property type="project" value="UniProtKB-SubCell"/>
</dbReference>
<feature type="transmembrane region" description="Helical" evidence="11">
    <location>
        <begin position="364"/>
        <end position="386"/>
    </location>
</feature>
<evidence type="ECO:0000256" key="2">
    <source>
        <dbReference type="ARBA" id="ARBA00022448"/>
    </source>
</evidence>
<dbReference type="Gene3D" id="6.10.140.1330">
    <property type="match status" value="1"/>
</dbReference>
<feature type="chain" id="PRO_5032781781" evidence="12">
    <location>
        <begin position="20"/>
        <end position="873"/>
    </location>
</feature>
<dbReference type="GO" id="GO:0015385">
    <property type="term" value="F:sodium:proton antiporter activity"/>
    <property type="evidence" value="ECO:0007669"/>
    <property type="project" value="InterPro"/>
</dbReference>
<feature type="transmembrane region" description="Helical" evidence="11">
    <location>
        <begin position="331"/>
        <end position="352"/>
    </location>
</feature>
<evidence type="ECO:0000259" key="13">
    <source>
        <dbReference type="Pfam" id="PF00999"/>
    </source>
</evidence>
<evidence type="ECO:0000256" key="9">
    <source>
        <dbReference type="ARBA" id="ARBA00023201"/>
    </source>
</evidence>
<evidence type="ECO:0000256" key="6">
    <source>
        <dbReference type="ARBA" id="ARBA00023053"/>
    </source>
</evidence>